<sequence length="159" mass="19318">MLLQRRFESFKEVIYDLLVRLKQNNLDQKDNQHIQNQLEILSDISSFYILNIDFKNHIEKGMILNGYQVPSEMRSLFQEFQKGFNEMWLKLFLGNIATKFGANLNNTLRDLENVYVFYLTKKRNSQQLYWLYETIRYQNQTVLLFERLYQRSSRPQNVE</sequence>
<dbReference type="EMBL" id="AP019860">
    <property type="protein sequence ID" value="BBM83239.1"/>
    <property type="molecule type" value="Genomic_DNA"/>
</dbReference>
<reference evidence="1 2" key="1">
    <citation type="submission" date="2019-08" db="EMBL/GenBank/DDBJ databases">
        <title>Complete genome sequence of Candidatus Uab amorphum.</title>
        <authorList>
            <person name="Shiratori T."/>
            <person name="Suzuki S."/>
            <person name="Kakizawa Y."/>
            <person name="Ishida K."/>
        </authorList>
    </citation>
    <scope>NUCLEOTIDE SEQUENCE [LARGE SCALE GENOMIC DNA]</scope>
    <source>
        <strain evidence="1 2">SRT547</strain>
    </source>
</reference>
<evidence type="ECO:0000313" key="2">
    <source>
        <dbReference type="Proteomes" id="UP000326354"/>
    </source>
</evidence>
<protein>
    <submittedName>
        <fullName evidence="1">Uncharacterized protein</fullName>
    </submittedName>
</protein>
<proteinExistence type="predicted"/>
<keyword evidence="2" id="KW-1185">Reference proteome</keyword>
<organism evidence="1 2">
    <name type="scientific">Uabimicrobium amorphum</name>
    <dbReference type="NCBI Taxonomy" id="2596890"/>
    <lineage>
        <taxon>Bacteria</taxon>
        <taxon>Pseudomonadati</taxon>
        <taxon>Planctomycetota</taxon>
        <taxon>Candidatus Uabimicrobiia</taxon>
        <taxon>Candidatus Uabimicrobiales</taxon>
        <taxon>Candidatus Uabimicrobiaceae</taxon>
        <taxon>Candidatus Uabimicrobium</taxon>
    </lineage>
</organism>
<accession>A0A5S9IJX0</accession>
<dbReference type="AlphaFoldDB" id="A0A5S9IJX0"/>
<evidence type="ECO:0000313" key="1">
    <source>
        <dbReference type="EMBL" id="BBM83239.1"/>
    </source>
</evidence>
<gene>
    <name evidence="1" type="ORF">UABAM_01590</name>
</gene>
<dbReference type="Proteomes" id="UP000326354">
    <property type="component" value="Chromosome"/>
</dbReference>
<name>A0A5S9IJX0_UABAM</name>
<dbReference type="KEGG" id="uam:UABAM_01590"/>